<dbReference type="RefSeq" id="WP_067423001.1">
    <property type="nucleotide sequence ID" value="NZ_LZEX01000012.1"/>
</dbReference>
<name>A0A1B8HDG3_9GAMM</name>
<dbReference type="GO" id="GO:0042834">
    <property type="term" value="F:peptidoglycan binding"/>
    <property type="evidence" value="ECO:0007669"/>
    <property type="project" value="InterPro"/>
</dbReference>
<dbReference type="Pfam" id="PF05036">
    <property type="entry name" value="SPOR"/>
    <property type="match status" value="1"/>
</dbReference>
<organism evidence="4 5">
    <name type="scientific">Morganella psychrotolerans</name>
    <dbReference type="NCBI Taxonomy" id="368603"/>
    <lineage>
        <taxon>Bacteria</taxon>
        <taxon>Pseudomonadati</taxon>
        <taxon>Pseudomonadota</taxon>
        <taxon>Gammaproteobacteria</taxon>
        <taxon>Enterobacterales</taxon>
        <taxon>Morganellaceae</taxon>
        <taxon>Morganella</taxon>
    </lineage>
</organism>
<dbReference type="InterPro" id="IPR036680">
    <property type="entry name" value="SPOR-like_sf"/>
</dbReference>
<dbReference type="PROSITE" id="PS51257">
    <property type="entry name" value="PROKAR_LIPOPROTEIN"/>
    <property type="match status" value="1"/>
</dbReference>
<proteinExistence type="inferred from homology"/>
<evidence type="ECO:0000256" key="2">
    <source>
        <dbReference type="SAM" id="MobiDB-lite"/>
    </source>
</evidence>
<keyword evidence="1" id="KW-0449">Lipoprotein</keyword>
<dbReference type="Pfam" id="PF03330">
    <property type="entry name" value="DPBB_1"/>
    <property type="match status" value="1"/>
</dbReference>
<comment type="function">
    <text evidence="1">Lytic transglycosylase with a strong preference for naked glycan strands that lack stem peptides.</text>
</comment>
<gene>
    <name evidence="1" type="primary">rlpA</name>
    <name evidence="4" type="ORF">AYY17_03575</name>
</gene>
<keyword evidence="1" id="KW-0456">Lyase</keyword>
<evidence type="ECO:0000259" key="3">
    <source>
        <dbReference type="PROSITE" id="PS51724"/>
    </source>
</evidence>
<dbReference type="AlphaFoldDB" id="A0A1B8HDG3"/>
<dbReference type="EC" id="4.2.2.-" evidence="1"/>
<comment type="caution">
    <text evidence="4">The sequence shown here is derived from an EMBL/GenBank/DDBJ whole genome shotgun (WGS) entry which is preliminary data.</text>
</comment>
<feature type="region of interest" description="Disordered" evidence="2">
    <location>
        <begin position="235"/>
        <end position="269"/>
    </location>
</feature>
<dbReference type="InterPro" id="IPR036908">
    <property type="entry name" value="RlpA-like_sf"/>
</dbReference>
<dbReference type="GO" id="GO:0000270">
    <property type="term" value="P:peptidoglycan metabolic process"/>
    <property type="evidence" value="ECO:0007669"/>
    <property type="project" value="UniProtKB-UniRule"/>
</dbReference>
<dbReference type="GO" id="GO:0071555">
    <property type="term" value="P:cell wall organization"/>
    <property type="evidence" value="ECO:0007669"/>
    <property type="project" value="UniProtKB-KW"/>
</dbReference>
<accession>A0A1B8HDG3</accession>
<dbReference type="PROSITE" id="PS51724">
    <property type="entry name" value="SPOR"/>
    <property type="match status" value="1"/>
</dbReference>
<dbReference type="CDD" id="cd22268">
    <property type="entry name" value="DPBB_RlpA-like"/>
    <property type="match status" value="1"/>
</dbReference>
<dbReference type="PANTHER" id="PTHR34183:SF1">
    <property type="entry name" value="ENDOLYTIC PEPTIDOGLYCAN TRANSGLYCOSYLASE RLPA"/>
    <property type="match status" value="1"/>
</dbReference>
<dbReference type="EMBL" id="LZEX01000012">
    <property type="protein sequence ID" value="OBU07128.1"/>
    <property type="molecule type" value="Genomic_DNA"/>
</dbReference>
<feature type="domain" description="SPOR" evidence="3">
    <location>
        <begin position="266"/>
        <end position="342"/>
    </location>
</feature>
<sequence>MRFQWISVTVMAILLAGCPSTPPPIKHTAPAGPAKEILGAVPMFEPLHPGANDDYVRNGQQYQIVRDPENFTQQGYAWIYGQAQNGNPTAGGERVNSAELTASHPTLPIPSYARVTNMANNRMMVVRINDRGPYMPGKQAGLSRAVADRLNLLPNTRIKIDPIIVSQDGTLSGPGTVGTVVAKQSYALPGRPELGKTSAMGTPVMESAPALPANSRPVMPQPQPESALIPAAIPASAAQETAETPATTSDTPSAPVTATQPATTAPAGATGYRIQVGAVGDAERATQWQKELSEKLGVPGMTEAFGDVYRVQLGPFTSRERATEIQGRLRQQLNMNSFILAP</sequence>
<dbReference type="GO" id="GO:0005886">
    <property type="term" value="C:plasma membrane"/>
    <property type="evidence" value="ECO:0007669"/>
    <property type="project" value="UniProtKB-SubCell"/>
</dbReference>
<dbReference type="Gene3D" id="2.40.40.10">
    <property type="entry name" value="RlpA-like domain"/>
    <property type="match status" value="1"/>
</dbReference>
<evidence type="ECO:0000313" key="4">
    <source>
        <dbReference type="EMBL" id="OBU07128.1"/>
    </source>
</evidence>
<protein>
    <recommendedName>
        <fullName evidence="1">Endolytic peptidoglycan transglycosylase RlpA</fullName>
        <ecNumber evidence="1">4.2.2.-</ecNumber>
    </recommendedName>
</protein>
<dbReference type="Proteomes" id="UP000092247">
    <property type="component" value="Unassembled WGS sequence"/>
</dbReference>
<keyword evidence="1" id="KW-0472">Membrane</keyword>
<comment type="similarity">
    <text evidence="1">Belongs to the RlpA family.</text>
</comment>
<dbReference type="GO" id="GO:0009279">
    <property type="term" value="C:cell outer membrane"/>
    <property type="evidence" value="ECO:0007669"/>
    <property type="project" value="TreeGrafter"/>
</dbReference>
<dbReference type="Gene3D" id="3.30.70.1070">
    <property type="entry name" value="Sporulation related repeat"/>
    <property type="match status" value="1"/>
</dbReference>
<dbReference type="SUPFAM" id="SSF110997">
    <property type="entry name" value="Sporulation related repeat"/>
    <property type="match status" value="1"/>
</dbReference>
<dbReference type="InterPro" id="IPR007730">
    <property type="entry name" value="SPOR-like_dom"/>
</dbReference>
<keyword evidence="1" id="KW-1003">Cell membrane</keyword>
<dbReference type="InterPro" id="IPR009009">
    <property type="entry name" value="RlpA-like_DPBB"/>
</dbReference>
<keyword evidence="1" id="KW-0961">Cell wall biogenesis/degradation</keyword>
<reference evidence="4 5" key="1">
    <citation type="submission" date="2016-06" db="EMBL/GenBank/DDBJ databases">
        <authorList>
            <person name="Kjaerup R.B."/>
            <person name="Dalgaard T.S."/>
            <person name="Juul-Madsen H.R."/>
        </authorList>
    </citation>
    <scope>NUCLEOTIDE SEQUENCE [LARGE SCALE GENOMIC DNA]</scope>
    <source>
        <strain evidence="4 5">GCSL-Mp3</strain>
    </source>
</reference>
<dbReference type="STRING" id="368603.AYY16_16365"/>
<evidence type="ECO:0000256" key="1">
    <source>
        <dbReference type="HAMAP-Rule" id="MF_02071"/>
    </source>
</evidence>
<dbReference type="HAMAP" id="MF_02071">
    <property type="entry name" value="RlpA"/>
    <property type="match status" value="1"/>
</dbReference>
<evidence type="ECO:0000313" key="5">
    <source>
        <dbReference type="Proteomes" id="UP000092247"/>
    </source>
</evidence>
<dbReference type="InterPro" id="IPR034718">
    <property type="entry name" value="RlpA"/>
</dbReference>
<comment type="subcellular location">
    <subcellularLocation>
        <location evidence="1">Cell membrane</location>
        <topology evidence="1">Lipid-anchor</topology>
    </subcellularLocation>
</comment>
<dbReference type="GO" id="GO:0008932">
    <property type="term" value="F:lytic endotransglycosylase activity"/>
    <property type="evidence" value="ECO:0007669"/>
    <property type="project" value="UniProtKB-UniRule"/>
</dbReference>
<dbReference type="NCBIfam" id="NF007953">
    <property type="entry name" value="PRK10672.1"/>
    <property type="match status" value="1"/>
</dbReference>
<keyword evidence="1" id="KW-0564">Palmitate</keyword>
<dbReference type="PANTHER" id="PTHR34183">
    <property type="entry name" value="ENDOLYTIC PEPTIDOGLYCAN TRANSGLYCOSYLASE RLPA"/>
    <property type="match status" value="1"/>
</dbReference>